<keyword evidence="2" id="KW-1185">Reference proteome</keyword>
<reference evidence="1" key="1">
    <citation type="submission" date="2023-04" db="EMBL/GenBank/DDBJ databases">
        <authorList>
            <consortium name="ELIXIR-Norway"/>
        </authorList>
    </citation>
    <scope>NUCLEOTIDE SEQUENCE [LARGE SCALE GENOMIC DNA]</scope>
</reference>
<protein>
    <submittedName>
        <fullName evidence="1">Uncharacterized protein</fullName>
    </submittedName>
</protein>
<evidence type="ECO:0000313" key="1">
    <source>
        <dbReference type="EMBL" id="CAI9153444.1"/>
    </source>
</evidence>
<organism evidence="1 2">
    <name type="scientific">Rangifer tarandus platyrhynchus</name>
    <name type="common">Svalbard reindeer</name>
    <dbReference type="NCBI Taxonomy" id="3082113"/>
    <lineage>
        <taxon>Eukaryota</taxon>
        <taxon>Metazoa</taxon>
        <taxon>Chordata</taxon>
        <taxon>Craniata</taxon>
        <taxon>Vertebrata</taxon>
        <taxon>Euteleostomi</taxon>
        <taxon>Mammalia</taxon>
        <taxon>Eutheria</taxon>
        <taxon>Laurasiatheria</taxon>
        <taxon>Artiodactyla</taxon>
        <taxon>Ruminantia</taxon>
        <taxon>Pecora</taxon>
        <taxon>Cervidae</taxon>
        <taxon>Odocoileinae</taxon>
        <taxon>Rangifer</taxon>
    </lineage>
</organism>
<dbReference type="EMBL" id="OX459946">
    <property type="protein sequence ID" value="CAI9153444.1"/>
    <property type="molecule type" value="Genomic_DNA"/>
</dbReference>
<gene>
    <name evidence="1" type="ORF">MRATA1EN1_LOCUS2406</name>
</gene>
<proteinExistence type="predicted"/>
<sequence>MDGPLQQDRRIRDREREYQQGRSHKIFDNLITFTVFSWLGATKPQPTLKGRRLHKGRNTWRQRSLEPCQNLPIIAGLHRTSYTSIFPDAFNYLPVALRDTGHNSLDQNDAWGSALLDAVTQVV</sequence>
<dbReference type="Proteomes" id="UP001176941">
    <property type="component" value="Chromosome 10"/>
</dbReference>
<name>A0ABN8XWU0_RANTA</name>
<accession>A0ABN8XWU0</accession>
<evidence type="ECO:0000313" key="2">
    <source>
        <dbReference type="Proteomes" id="UP001176941"/>
    </source>
</evidence>